<keyword evidence="2" id="KW-1185">Reference proteome</keyword>
<sequence>MALTVTENSATHQVACLPVMCSELTALTRKIELARGFTHTHNSAVEDSIPRSTKHEAGGEFSYDMQIGYLLAPLLDQEKSNDHSTK</sequence>
<dbReference type="EMBL" id="JAQIZT010000003">
    <property type="protein sequence ID" value="KAJ7005028.1"/>
    <property type="molecule type" value="Genomic_DNA"/>
</dbReference>
<proteinExistence type="predicted"/>
<organism evidence="1 2">
    <name type="scientific">Populus alba x Populus x berolinensis</name>
    <dbReference type="NCBI Taxonomy" id="444605"/>
    <lineage>
        <taxon>Eukaryota</taxon>
        <taxon>Viridiplantae</taxon>
        <taxon>Streptophyta</taxon>
        <taxon>Embryophyta</taxon>
        <taxon>Tracheophyta</taxon>
        <taxon>Spermatophyta</taxon>
        <taxon>Magnoliopsida</taxon>
        <taxon>eudicotyledons</taxon>
        <taxon>Gunneridae</taxon>
        <taxon>Pentapetalae</taxon>
        <taxon>rosids</taxon>
        <taxon>fabids</taxon>
        <taxon>Malpighiales</taxon>
        <taxon>Salicaceae</taxon>
        <taxon>Saliceae</taxon>
        <taxon>Populus</taxon>
    </lineage>
</organism>
<dbReference type="Proteomes" id="UP001164929">
    <property type="component" value="Chromosome 3"/>
</dbReference>
<gene>
    <name evidence="1" type="ORF">NC653_009751</name>
</gene>
<evidence type="ECO:0000313" key="1">
    <source>
        <dbReference type="EMBL" id="KAJ7005028.1"/>
    </source>
</evidence>
<accession>A0AAD6RA84</accession>
<dbReference type="AlphaFoldDB" id="A0AAD6RA84"/>
<comment type="caution">
    <text evidence="1">The sequence shown here is derived from an EMBL/GenBank/DDBJ whole genome shotgun (WGS) entry which is preliminary data.</text>
</comment>
<reference evidence="1" key="1">
    <citation type="journal article" date="2023" name="Mol. Ecol. Resour.">
        <title>Chromosome-level genome assembly of a triploid poplar Populus alba 'Berolinensis'.</title>
        <authorList>
            <person name="Chen S."/>
            <person name="Yu Y."/>
            <person name="Wang X."/>
            <person name="Wang S."/>
            <person name="Zhang T."/>
            <person name="Zhou Y."/>
            <person name="He R."/>
            <person name="Meng N."/>
            <person name="Wang Y."/>
            <person name="Liu W."/>
            <person name="Liu Z."/>
            <person name="Liu J."/>
            <person name="Guo Q."/>
            <person name="Huang H."/>
            <person name="Sederoff R.R."/>
            <person name="Wang G."/>
            <person name="Qu G."/>
            <person name="Chen S."/>
        </authorList>
    </citation>
    <scope>NUCLEOTIDE SEQUENCE</scope>
    <source>
        <strain evidence="1">SC-2020</strain>
    </source>
</reference>
<evidence type="ECO:0000313" key="2">
    <source>
        <dbReference type="Proteomes" id="UP001164929"/>
    </source>
</evidence>
<protein>
    <submittedName>
        <fullName evidence="1">Uncharacterized protein</fullName>
    </submittedName>
</protein>
<name>A0AAD6RA84_9ROSI</name>